<evidence type="ECO:0000313" key="9">
    <source>
        <dbReference type="Proteomes" id="UP001172102"/>
    </source>
</evidence>
<dbReference type="InterPro" id="IPR001878">
    <property type="entry name" value="Znf_CCHC"/>
</dbReference>
<dbReference type="SUPFAM" id="SSF52540">
    <property type="entry name" value="P-loop containing nucleoside triphosphate hydrolases"/>
    <property type="match status" value="1"/>
</dbReference>
<keyword evidence="3" id="KW-0347">Helicase</keyword>
<dbReference type="PROSITE" id="PS50158">
    <property type="entry name" value="ZF_CCHC"/>
    <property type="match status" value="1"/>
</dbReference>
<keyword evidence="5" id="KW-0862">Zinc</keyword>
<sequence>MRDAIGTITIKGASITSCAHHSHVGRENVVSALKTFCGSIEQAANFPHEIVQLDLQCSKVNLAIHDQVFNALTLFAEPISKRLNYIREMISGSEGKKIGVIFHAGNESVEYILVMCSMLKKFSDSDKNKAHEDYPFKEFFKASPNAQQLHYGNAPHPAELSQVMDRVLPAVNSYDNAEEQLVALVMGTIFEHHAKVDSSFNLEKLEFNGWAIELPHHRGESFLLLVDSPSEDGVSQPQEGELCMITLYNISRVLPAKTQALKHITEELYAISLEAKHKRDPDKLIIERCKGRINPDYLTSDNIDHLRLKSRETPHELQLRLTGLVNSWAENDSFFAAIHEEPSPEAADVGTWKAERVSLPVAGTPDGLTAYFVTIPLVPKDEALPDEQRPIIDVNFPILKWKDSDLSGNDRDFFKTRVEDHFKNPEMNLKVKLKALISDKAERAMISAINDLHTPQSASKEFPVSDWSLATYRYLLDRNSGILYETKKAAYAALDNLVQNIKWIIGVAGTGKTKFLQFIILMAIFGDKEKTHLTKTIYFVNQNTGVNDFSSDLFHFEELNANNAVIRLHNFETEVEDWMQDRVTKNRREIPFDSDDAKRACAGIDDHFLAQHQLAQLALDMNNIRSQKKKKKLKSLSLNEAAYRYFQERPSEYPDLKDALEKYDPEKSTDIKESVTKLYRDFLEQFTGVVTPTPHAGCLSKFVRHFKANICLLDEAAKVGDLTLLQIIRKHEPNFLLAQEQLKISTLERAANIGGIVTSSLTVNHRGRGGLVALPSKIIYHHYMQPAVKGKDAWPTETVAWHSFLVAKCPRLSDDTQRILVELQGATTKKLGTSSFNTEHVAYACDVAIEAVRDHNLRGLNGKAKDVLIISFYTAQVFQYQRELDRRMRKGELKQDERQQIILRTVDSSQGFSADFVIVDFVQAFCPGFTCDRQRVCVALTRDRQAEVILMPRGIFVGFRGNLMEMPKGYDPRLLEMIYEDIGNEGGIITQVIETESDTQDDTGVSDKCYNCGQSGHLQKQCCQEMKCQNCGDSFHTTNTVSSSLPRLYPIFFLIIEVDNAGPIPLYLGACIPIWKEARKSWAMSREYLRRLSQRFTKPPSQDENDDDPAQPIEHRKSNEDDSDSDDSDDSDDWDDFQWMD</sequence>
<dbReference type="InterPro" id="IPR027417">
    <property type="entry name" value="P-loop_NTPase"/>
</dbReference>
<gene>
    <name evidence="8" type="ORF">B0H67DRAFT_677839</name>
</gene>
<accession>A0AA40B9D1</accession>
<evidence type="ECO:0000256" key="1">
    <source>
        <dbReference type="ARBA" id="ARBA00022741"/>
    </source>
</evidence>
<feature type="domain" description="CCHC-type" evidence="7">
    <location>
        <begin position="1008"/>
        <end position="1022"/>
    </location>
</feature>
<evidence type="ECO:0000259" key="7">
    <source>
        <dbReference type="PROSITE" id="PS50158"/>
    </source>
</evidence>
<proteinExistence type="predicted"/>
<dbReference type="SUPFAM" id="SSF57756">
    <property type="entry name" value="Retrovirus zinc finger-like domains"/>
    <property type="match status" value="1"/>
</dbReference>
<comment type="caution">
    <text evidence="8">The sequence shown here is derived from an EMBL/GenBank/DDBJ whole genome shotgun (WGS) entry which is preliminary data.</text>
</comment>
<dbReference type="PANTHER" id="PTHR43788:SF8">
    <property type="entry name" value="DNA-BINDING PROTEIN SMUBP-2"/>
    <property type="match status" value="1"/>
</dbReference>
<dbReference type="GO" id="GO:0016787">
    <property type="term" value="F:hydrolase activity"/>
    <property type="evidence" value="ECO:0007669"/>
    <property type="project" value="UniProtKB-KW"/>
</dbReference>
<dbReference type="InterPro" id="IPR041679">
    <property type="entry name" value="DNA2/NAM7-like_C"/>
</dbReference>
<dbReference type="EMBL" id="JAUKUA010000001">
    <property type="protein sequence ID" value="KAK0729893.1"/>
    <property type="molecule type" value="Genomic_DNA"/>
</dbReference>
<dbReference type="GO" id="GO:0005524">
    <property type="term" value="F:ATP binding"/>
    <property type="evidence" value="ECO:0007669"/>
    <property type="project" value="UniProtKB-KW"/>
</dbReference>
<keyword evidence="2" id="KW-0378">Hydrolase</keyword>
<evidence type="ECO:0000256" key="3">
    <source>
        <dbReference type="ARBA" id="ARBA00022806"/>
    </source>
</evidence>
<reference evidence="8" key="1">
    <citation type="submission" date="2023-06" db="EMBL/GenBank/DDBJ databases">
        <title>Genome-scale phylogeny and comparative genomics of the fungal order Sordariales.</title>
        <authorList>
            <consortium name="Lawrence Berkeley National Laboratory"/>
            <person name="Hensen N."/>
            <person name="Bonometti L."/>
            <person name="Westerberg I."/>
            <person name="Brannstrom I.O."/>
            <person name="Guillou S."/>
            <person name="Cros-Aarteil S."/>
            <person name="Calhoun S."/>
            <person name="Haridas S."/>
            <person name="Kuo A."/>
            <person name="Mondo S."/>
            <person name="Pangilinan J."/>
            <person name="Riley R."/>
            <person name="Labutti K."/>
            <person name="Andreopoulos B."/>
            <person name="Lipzen A."/>
            <person name="Chen C."/>
            <person name="Yanf M."/>
            <person name="Daum C."/>
            <person name="Ng V."/>
            <person name="Clum A."/>
            <person name="Steindorff A."/>
            <person name="Ohm R."/>
            <person name="Martin F."/>
            <person name="Silar P."/>
            <person name="Natvig D."/>
            <person name="Lalanne C."/>
            <person name="Gautier V."/>
            <person name="Ament-Velasquez S.L."/>
            <person name="Kruys A."/>
            <person name="Hutchinson M.I."/>
            <person name="Powell A.J."/>
            <person name="Barry K."/>
            <person name="Miller A.N."/>
            <person name="Grigoriev I.V."/>
            <person name="Debuchy R."/>
            <person name="Gladieux P."/>
            <person name="Thoren M.H."/>
            <person name="Johannesson H."/>
        </authorList>
    </citation>
    <scope>NUCLEOTIDE SEQUENCE</scope>
    <source>
        <strain evidence="8">SMH4607-1</strain>
    </source>
</reference>
<dbReference type="GO" id="GO:0008270">
    <property type="term" value="F:zinc ion binding"/>
    <property type="evidence" value="ECO:0007669"/>
    <property type="project" value="UniProtKB-KW"/>
</dbReference>
<dbReference type="Gene3D" id="4.10.60.10">
    <property type="entry name" value="Zinc finger, CCHC-type"/>
    <property type="match status" value="1"/>
</dbReference>
<keyword evidence="1" id="KW-0547">Nucleotide-binding</keyword>
<dbReference type="InterPro" id="IPR036875">
    <property type="entry name" value="Znf_CCHC_sf"/>
</dbReference>
<name>A0AA40B9D1_9PEZI</name>
<dbReference type="GO" id="GO:0003676">
    <property type="term" value="F:nucleic acid binding"/>
    <property type="evidence" value="ECO:0007669"/>
    <property type="project" value="InterPro"/>
</dbReference>
<evidence type="ECO:0000256" key="5">
    <source>
        <dbReference type="PROSITE-ProRule" id="PRU00047"/>
    </source>
</evidence>
<dbReference type="PANTHER" id="PTHR43788">
    <property type="entry name" value="DNA2/NAM7 HELICASE FAMILY MEMBER"/>
    <property type="match status" value="1"/>
</dbReference>
<evidence type="ECO:0000313" key="8">
    <source>
        <dbReference type="EMBL" id="KAK0729893.1"/>
    </source>
</evidence>
<dbReference type="AlphaFoldDB" id="A0AA40B9D1"/>
<keyword evidence="9" id="KW-1185">Reference proteome</keyword>
<evidence type="ECO:0000256" key="6">
    <source>
        <dbReference type="SAM" id="MobiDB-lite"/>
    </source>
</evidence>
<keyword evidence="5" id="KW-0479">Metal-binding</keyword>
<dbReference type="GO" id="GO:0043139">
    <property type="term" value="F:5'-3' DNA helicase activity"/>
    <property type="evidence" value="ECO:0007669"/>
    <property type="project" value="TreeGrafter"/>
</dbReference>
<feature type="compositionally biased region" description="Acidic residues" evidence="6">
    <location>
        <begin position="1121"/>
        <end position="1141"/>
    </location>
</feature>
<evidence type="ECO:0000256" key="2">
    <source>
        <dbReference type="ARBA" id="ARBA00022801"/>
    </source>
</evidence>
<keyword evidence="5" id="KW-0863">Zinc-finger</keyword>
<protein>
    <submittedName>
        <fullName evidence="8">AAA domain-containing protein</fullName>
    </submittedName>
</protein>
<dbReference type="Gene3D" id="3.40.50.300">
    <property type="entry name" value="P-loop containing nucleotide triphosphate hydrolases"/>
    <property type="match status" value="2"/>
</dbReference>
<evidence type="ECO:0000256" key="4">
    <source>
        <dbReference type="ARBA" id="ARBA00022840"/>
    </source>
</evidence>
<dbReference type="InterPro" id="IPR050534">
    <property type="entry name" value="Coronavir_polyprotein_1ab"/>
</dbReference>
<feature type="region of interest" description="Disordered" evidence="6">
    <location>
        <begin position="1094"/>
        <end position="1141"/>
    </location>
</feature>
<keyword evidence="4" id="KW-0067">ATP-binding</keyword>
<dbReference type="Proteomes" id="UP001172102">
    <property type="component" value="Unassembled WGS sequence"/>
</dbReference>
<dbReference type="SMART" id="SM00343">
    <property type="entry name" value="ZnF_C2HC"/>
    <property type="match status" value="1"/>
</dbReference>
<organism evidence="8 9">
    <name type="scientific">Lasiosphaeris hirsuta</name>
    <dbReference type="NCBI Taxonomy" id="260670"/>
    <lineage>
        <taxon>Eukaryota</taxon>
        <taxon>Fungi</taxon>
        <taxon>Dikarya</taxon>
        <taxon>Ascomycota</taxon>
        <taxon>Pezizomycotina</taxon>
        <taxon>Sordariomycetes</taxon>
        <taxon>Sordariomycetidae</taxon>
        <taxon>Sordariales</taxon>
        <taxon>Lasiosphaeriaceae</taxon>
        <taxon>Lasiosphaeris</taxon>
    </lineage>
</organism>
<dbReference type="Pfam" id="PF13087">
    <property type="entry name" value="AAA_12"/>
    <property type="match status" value="1"/>
</dbReference>